<evidence type="ECO:0000313" key="2">
    <source>
        <dbReference type="Proteomes" id="UP000219338"/>
    </source>
</evidence>
<dbReference type="AlphaFoldDB" id="A0A284QX70"/>
<sequence length="68" mass="7838">MRLYTLSERIYAALRRPWYHHLTQQGLGPVAKRHFFSSSEHRQTERLFVGSGKTEIPLEGVIPASDTL</sequence>
<evidence type="ECO:0000313" key="1">
    <source>
        <dbReference type="EMBL" id="SJL01069.1"/>
    </source>
</evidence>
<keyword evidence="2" id="KW-1185">Reference proteome</keyword>
<gene>
    <name evidence="1" type="ORF">ARMOST_04385</name>
</gene>
<accession>A0A284QX70</accession>
<reference evidence="2" key="1">
    <citation type="journal article" date="2017" name="Nat. Ecol. Evol.">
        <title>Genome expansion and lineage-specific genetic innovations in the forest pathogenic fungi Armillaria.</title>
        <authorList>
            <person name="Sipos G."/>
            <person name="Prasanna A.N."/>
            <person name="Walter M.C."/>
            <person name="O'Connor E."/>
            <person name="Balint B."/>
            <person name="Krizsan K."/>
            <person name="Kiss B."/>
            <person name="Hess J."/>
            <person name="Varga T."/>
            <person name="Slot J."/>
            <person name="Riley R."/>
            <person name="Boka B."/>
            <person name="Rigling D."/>
            <person name="Barry K."/>
            <person name="Lee J."/>
            <person name="Mihaltcheva S."/>
            <person name="LaButti K."/>
            <person name="Lipzen A."/>
            <person name="Waldron R."/>
            <person name="Moloney N.M."/>
            <person name="Sperisen C."/>
            <person name="Kredics L."/>
            <person name="Vagvoelgyi C."/>
            <person name="Patrignani A."/>
            <person name="Fitzpatrick D."/>
            <person name="Nagy I."/>
            <person name="Doyle S."/>
            <person name="Anderson J.B."/>
            <person name="Grigoriev I.V."/>
            <person name="Gueldener U."/>
            <person name="Muensterkoetter M."/>
            <person name="Nagy L.G."/>
        </authorList>
    </citation>
    <scope>NUCLEOTIDE SEQUENCE [LARGE SCALE GENOMIC DNA]</scope>
    <source>
        <strain evidence="2">C18/9</strain>
    </source>
</reference>
<protein>
    <submittedName>
        <fullName evidence="1">Uncharacterized protein</fullName>
    </submittedName>
</protein>
<organism evidence="1 2">
    <name type="scientific">Armillaria ostoyae</name>
    <name type="common">Armillaria root rot fungus</name>
    <dbReference type="NCBI Taxonomy" id="47428"/>
    <lineage>
        <taxon>Eukaryota</taxon>
        <taxon>Fungi</taxon>
        <taxon>Dikarya</taxon>
        <taxon>Basidiomycota</taxon>
        <taxon>Agaricomycotina</taxon>
        <taxon>Agaricomycetes</taxon>
        <taxon>Agaricomycetidae</taxon>
        <taxon>Agaricales</taxon>
        <taxon>Marasmiineae</taxon>
        <taxon>Physalacriaceae</taxon>
        <taxon>Armillaria</taxon>
    </lineage>
</organism>
<name>A0A284QX70_ARMOS</name>
<dbReference type="EMBL" id="FUEG01000003">
    <property type="protein sequence ID" value="SJL01069.1"/>
    <property type="molecule type" value="Genomic_DNA"/>
</dbReference>
<dbReference type="Proteomes" id="UP000219338">
    <property type="component" value="Unassembled WGS sequence"/>
</dbReference>
<proteinExistence type="predicted"/>